<comment type="caution">
    <text evidence="1">The sequence shown here is derived from an EMBL/GenBank/DDBJ whole genome shotgun (WGS) entry which is preliminary data.</text>
</comment>
<dbReference type="EMBL" id="JACHMF010000001">
    <property type="protein sequence ID" value="MBB4692415.1"/>
    <property type="molecule type" value="Genomic_DNA"/>
</dbReference>
<name>A0A7W7CPL1_9ACTN</name>
<gene>
    <name evidence="1" type="ORF">BKA14_002563</name>
</gene>
<proteinExistence type="predicted"/>
<evidence type="ECO:0000313" key="2">
    <source>
        <dbReference type="Proteomes" id="UP000542742"/>
    </source>
</evidence>
<reference evidence="1 2" key="1">
    <citation type="submission" date="2020-08" db="EMBL/GenBank/DDBJ databases">
        <title>Sequencing the genomes of 1000 actinobacteria strains.</title>
        <authorList>
            <person name="Klenk H.-P."/>
        </authorList>
    </citation>
    <scope>NUCLEOTIDE SEQUENCE [LARGE SCALE GENOMIC DNA]</scope>
    <source>
        <strain evidence="1 2">DSM 45518</strain>
    </source>
</reference>
<dbReference type="Proteomes" id="UP000542742">
    <property type="component" value="Unassembled WGS sequence"/>
</dbReference>
<sequence length="33" mass="3866">MSCRLRVLLRDRSWNAEPHAGFMHDFARPKAPV</sequence>
<organism evidence="1 2">
    <name type="scientific">Paractinoplanes abujensis</name>
    <dbReference type="NCBI Taxonomy" id="882441"/>
    <lineage>
        <taxon>Bacteria</taxon>
        <taxon>Bacillati</taxon>
        <taxon>Actinomycetota</taxon>
        <taxon>Actinomycetes</taxon>
        <taxon>Micromonosporales</taxon>
        <taxon>Micromonosporaceae</taxon>
        <taxon>Paractinoplanes</taxon>
    </lineage>
</organism>
<keyword evidence="2" id="KW-1185">Reference proteome</keyword>
<accession>A0A7W7CPL1</accession>
<evidence type="ECO:0000313" key="1">
    <source>
        <dbReference type="EMBL" id="MBB4692415.1"/>
    </source>
</evidence>
<dbReference type="AlphaFoldDB" id="A0A7W7CPL1"/>
<protein>
    <submittedName>
        <fullName evidence="1">Uncharacterized protein</fullName>
    </submittedName>
</protein>